<keyword evidence="2" id="KW-0963">Cytoplasm</keyword>
<evidence type="ECO:0000313" key="5">
    <source>
        <dbReference type="EMBL" id="CDI57147.1"/>
    </source>
</evidence>
<evidence type="ECO:0000256" key="2">
    <source>
        <dbReference type="ARBA" id="ARBA00022490"/>
    </source>
</evidence>
<proteinExistence type="predicted"/>
<dbReference type="AlphaFoldDB" id="A0A077RCK0"/>
<dbReference type="Pfam" id="PF11701">
    <property type="entry name" value="UNC45-central"/>
    <property type="match status" value="1"/>
</dbReference>
<dbReference type="InterPro" id="IPR016024">
    <property type="entry name" value="ARM-type_fold"/>
</dbReference>
<feature type="compositionally biased region" description="Basic and acidic residues" evidence="3">
    <location>
        <begin position="271"/>
        <end position="287"/>
    </location>
</feature>
<evidence type="ECO:0000256" key="1">
    <source>
        <dbReference type="ARBA" id="ARBA00004496"/>
    </source>
</evidence>
<dbReference type="GO" id="GO:0005737">
    <property type="term" value="C:cytoplasm"/>
    <property type="evidence" value="ECO:0007669"/>
    <property type="project" value="UniProtKB-SubCell"/>
</dbReference>
<dbReference type="InterPro" id="IPR011989">
    <property type="entry name" value="ARM-like"/>
</dbReference>
<dbReference type="GO" id="GO:0051879">
    <property type="term" value="F:Hsp90 protein binding"/>
    <property type="evidence" value="ECO:0007669"/>
    <property type="project" value="TreeGrafter"/>
</dbReference>
<dbReference type="InterPro" id="IPR024660">
    <property type="entry name" value="UCS_central_dom"/>
</dbReference>
<organism evidence="5">
    <name type="scientific">Melanopsichium pennsylvanicum 4</name>
    <dbReference type="NCBI Taxonomy" id="1398559"/>
    <lineage>
        <taxon>Eukaryota</taxon>
        <taxon>Fungi</taxon>
        <taxon>Dikarya</taxon>
        <taxon>Basidiomycota</taxon>
        <taxon>Ustilaginomycotina</taxon>
        <taxon>Ustilaginomycetes</taxon>
        <taxon>Ustilaginales</taxon>
        <taxon>Ustilaginaceae</taxon>
        <taxon>Melanopsichium</taxon>
    </lineage>
</organism>
<accession>A0A077RCK0</accession>
<dbReference type="PANTHER" id="PTHR45994">
    <property type="entry name" value="FI21225P1"/>
    <property type="match status" value="1"/>
</dbReference>
<name>A0A077RCK0_9BASI</name>
<feature type="region of interest" description="Disordered" evidence="3">
    <location>
        <begin position="262"/>
        <end position="287"/>
    </location>
</feature>
<feature type="domain" description="UNC-45/Cro1/She4 central" evidence="4">
    <location>
        <begin position="77"/>
        <end position="218"/>
    </location>
</feature>
<sequence length="921" mass="99628">MTGFELIDSIRRSSVADEPLITDTVNKFIDAFAPLSHAHTRSNASVIASTSQVNASLLSAELKQAQSIALLSLASRSSSENAAPTLSVNAKRTDENLPQLLIPVMRSRLADTTPYSLLSALNFFSAMFSVLPTEAHDILIADGIIDLVLEAPGACNALNRSANLQSDSTSHFLSDQDLVSLAVAELFSSAANATATRKYLAGQHAILDWLDIACVSRSANSDVAGLKHKGDAIAIVAGLADIKMHFATASEAVQGLTESVTNATKPTSQQDHIRKIQKDRADRKRKDESLYRTVRNEVLAIVSRSSTQQSSSSIQQVVLAEHVRTLQLSCLEVLAYLTVQPSFKEIIAADPELLKSLCTNFDTAAVQASEDKQTVVVASQRYDGALQLSLATILSNITAYPPLLTAEEKEVKRLRNFANVQGAKQGEGQTEEEEDLETVSKVEQRCTAVLEAKGVEAISNILVSRPLPSSSATATQATSSWKVNPSKSVRRACGQALLSLVTKQDRMARGKAVQQGALKAVLAISAPILHMLLPNQSDASKSQLNGLFSRSGGGSTDGVNSEDLAPLQALAKLLISLNPSILFPSHDALLSVAPVMCSLLLCQSALRLHKFEALLALTNLASLSPEVCLRIAAFSLESTIPGKQEGTKDFSSTSVVAQACEQLLMEDHAMVRRAWIELLVNLLQIQEVLVYFTTTGSESFSKAEAAGKDQDRLTLRLRMLLGLTEVDEWAYNNLVSVDDKSSKACKADSESAANGEPSFATRMACLAILTMVTESSNVINALLTLDKLFPILMSNLILDQSEDKQRNEWERADLQSANTDPKRSNGNKEAQVQLNGINLSLRACYVLINVLHHLQGSPKITTQRNGGFDKDVVQSTLHDIITHHVVRMRNGMDPSHVEEARKGLLQLMAKCLKVVREIKIA</sequence>
<protein>
    <submittedName>
        <fullName evidence="5">Arm repeat-containing protein</fullName>
    </submittedName>
</protein>
<comment type="subcellular location">
    <subcellularLocation>
        <location evidence="1">Cytoplasm</location>
    </subcellularLocation>
</comment>
<dbReference type="SUPFAM" id="SSF48371">
    <property type="entry name" value="ARM repeat"/>
    <property type="match status" value="1"/>
</dbReference>
<dbReference type="Gene3D" id="1.25.10.10">
    <property type="entry name" value="Leucine-rich Repeat Variant"/>
    <property type="match status" value="1"/>
</dbReference>
<evidence type="ECO:0000259" key="4">
    <source>
        <dbReference type="Pfam" id="PF11701"/>
    </source>
</evidence>
<reference evidence="5" key="1">
    <citation type="journal article" date="2014" name="Genome Biol. Evol.">
        <title>Gene Loss Rather Than Gene Gain Is Associated with a Host Jump from Monocots to Dicots in the Smut Fungus Melanopsichium pennsylvanicum.</title>
        <authorList>
            <person name="Sharma R."/>
            <person name="Mishra B."/>
            <person name="Runge F."/>
            <person name="Thines M."/>
        </authorList>
    </citation>
    <scope>NUCLEOTIDE SEQUENCE</scope>
    <source>
        <strain evidence="5">4</strain>
    </source>
</reference>
<evidence type="ECO:0000256" key="3">
    <source>
        <dbReference type="SAM" id="MobiDB-lite"/>
    </source>
</evidence>
<dbReference type="EMBL" id="HG529928">
    <property type="protein sequence ID" value="CDI57147.1"/>
    <property type="molecule type" value="Genomic_DNA"/>
</dbReference>
<dbReference type="PANTHER" id="PTHR45994:SF1">
    <property type="entry name" value="FI21225P1"/>
    <property type="match status" value="1"/>
</dbReference>